<dbReference type="InterPro" id="IPR010427">
    <property type="entry name" value="DUF1023"/>
</dbReference>
<dbReference type="Gene3D" id="3.40.50.1820">
    <property type="entry name" value="alpha/beta hydrolase"/>
    <property type="match status" value="1"/>
</dbReference>
<dbReference type="RefSeq" id="WP_130109686.1">
    <property type="nucleotide sequence ID" value="NZ_CP035806.1"/>
</dbReference>
<dbReference type="KEGG" id="ltr:EVS81_06645"/>
<protein>
    <recommendedName>
        <fullName evidence="1">DUF1023 domain-containing protein</fullName>
    </recommendedName>
</protein>
<keyword evidence="3" id="KW-1185">Reference proteome</keyword>
<organism evidence="2 3">
    <name type="scientific">Leucobacter triazinivorans</name>
    <dbReference type="NCBI Taxonomy" id="1784719"/>
    <lineage>
        <taxon>Bacteria</taxon>
        <taxon>Bacillati</taxon>
        <taxon>Actinomycetota</taxon>
        <taxon>Actinomycetes</taxon>
        <taxon>Micrococcales</taxon>
        <taxon>Microbacteriaceae</taxon>
        <taxon>Leucobacter</taxon>
    </lineage>
</organism>
<gene>
    <name evidence="2" type="ORF">EVS81_06645</name>
</gene>
<reference evidence="2 3" key="1">
    <citation type="submission" date="2019-02" db="EMBL/GenBank/DDBJ databases">
        <authorList>
            <person name="Sun L."/>
            <person name="Pan D."/>
            <person name="Wu X."/>
        </authorList>
    </citation>
    <scope>NUCLEOTIDE SEQUENCE [LARGE SCALE GENOMIC DNA]</scope>
    <source>
        <strain evidence="2 3">JW-1</strain>
    </source>
</reference>
<dbReference type="SUPFAM" id="SSF53474">
    <property type="entry name" value="alpha/beta-Hydrolases"/>
    <property type="match status" value="1"/>
</dbReference>
<dbReference type="Proteomes" id="UP000289260">
    <property type="component" value="Chromosome"/>
</dbReference>
<evidence type="ECO:0000259" key="1">
    <source>
        <dbReference type="Pfam" id="PF06259"/>
    </source>
</evidence>
<dbReference type="InterPro" id="IPR029058">
    <property type="entry name" value="AB_hydrolase_fold"/>
</dbReference>
<name>A0A4P6KEK1_9MICO</name>
<feature type="domain" description="DUF1023" evidence="1">
    <location>
        <begin position="382"/>
        <end position="529"/>
    </location>
</feature>
<accession>A0A4P6KEK1</accession>
<dbReference type="OrthoDB" id="3259161at2"/>
<evidence type="ECO:0000313" key="3">
    <source>
        <dbReference type="Proteomes" id="UP000289260"/>
    </source>
</evidence>
<dbReference type="Pfam" id="PF06259">
    <property type="entry name" value="Abhydrolase_8"/>
    <property type="match status" value="1"/>
</dbReference>
<dbReference type="EMBL" id="CP035806">
    <property type="protein sequence ID" value="QBE48550.1"/>
    <property type="molecule type" value="Genomic_DNA"/>
</dbReference>
<sequence length="686" mass="72628">MTIYVPGNGSALLEGTPVFGSVEEINAAGEFVQDVATDAMRYTVDVRNAQMALGSSSSAGVTKIRAKLDERLLPGAAAVYRSAGNAKRAFDSYASEVDRVHADAGKVVRDVNDALATIRTQAAQIEEIASLIRVPAPYAWNVGAPGALPQPQLGYRARDLDADERALAVEHLRGVHEWQWTLAASLWRHAIEDIDSAKARWANLIEDRRDAEGRLVKALGDTTIGQLIGVSGDDLASRRFTIATGISGELWGAGDEAPEIAKSHPLLKKLLGSESGEHVWNAPPDPAEVAARWERASAGERQRLIDEAPWVIGNLPGLPFSVRDEANRKMVEFYQQHPQLLTPEQLKLMAGIRNIIKLEESQRVPNPPIQIVALDMSGEVPKAAVSYGNLDAATHTTWQVPGMNSDAHLALEGWDEASRNLYDAQNDVEGFSGSNAVVAWLGYDTPDHPLSGDFGVLDSKSAGAGATRFAAELDGAHAARGAGRNGLPAVSVLAHSYGTTVATIALTQLEHAVDSLTMLGSAGLDTEQVPDYGVLNVKETAAGQKAIYTTHASADQLAPFGAGASGRGQPNPDAVAPFGVHRFSAVYAGGLSFSSEGDPVQNLKRTDGHSTIGSGENPGMAGMSASEGHGYLDPQTQSLASVAQITTDRISDGLAQSFARSEAECTDLIMGRGGTFAPIRTRCEDG</sequence>
<evidence type="ECO:0000313" key="2">
    <source>
        <dbReference type="EMBL" id="QBE48550.1"/>
    </source>
</evidence>
<proteinExistence type="predicted"/>
<dbReference type="AlphaFoldDB" id="A0A4P6KEK1"/>